<gene>
    <name evidence="3" type="ORF">JOC94_002952</name>
</gene>
<dbReference type="InterPro" id="IPR028087">
    <property type="entry name" value="Tad_N"/>
</dbReference>
<feature type="domain" description="Putative Flp pilus-assembly TadG-like N-terminal" evidence="2">
    <location>
        <begin position="14"/>
        <end position="58"/>
    </location>
</feature>
<evidence type="ECO:0000313" key="3">
    <source>
        <dbReference type="EMBL" id="MBM7715941.1"/>
    </source>
</evidence>
<evidence type="ECO:0000259" key="2">
    <source>
        <dbReference type="Pfam" id="PF13400"/>
    </source>
</evidence>
<feature type="transmembrane region" description="Helical" evidence="1">
    <location>
        <begin position="16"/>
        <end position="37"/>
    </location>
</feature>
<evidence type="ECO:0000256" key="1">
    <source>
        <dbReference type="SAM" id="Phobius"/>
    </source>
</evidence>
<dbReference type="Pfam" id="PF13400">
    <property type="entry name" value="Tad"/>
    <property type="match status" value="1"/>
</dbReference>
<comment type="caution">
    <text evidence="3">The sequence shown here is derived from an EMBL/GenBank/DDBJ whole genome shotgun (WGS) entry which is preliminary data.</text>
</comment>
<accession>A0ABS2R8G2</accession>
<protein>
    <recommendedName>
        <fullName evidence="2">Putative Flp pilus-assembly TadG-like N-terminal domain-containing protein</fullName>
    </recommendedName>
</protein>
<dbReference type="RefSeq" id="WP_077113657.1">
    <property type="nucleotide sequence ID" value="NZ_JAFBFH010000020.1"/>
</dbReference>
<sequence>MKQIWSKRLNNERGNAAIFMIGILSVMMIMFVFVLNLSKVLAVKEQANTTAQQASLAATAVLYEQIWDSIDAYEDDLNKKLLEGLDPESETTISELYPKTIAERVDEETVKIQSAKPELSQNEARRKAMNQVISDEIKNGKWGDMLRDQLDDDLRFHIIPAMKAAAKDTIHENNGNTSEAEIRIFEKERIYVKASNNVESTAYGDYLKGIKKKLFQESAGPKIDFVKFLSIRGTHSLDE</sequence>
<keyword evidence="4" id="KW-1185">Reference proteome</keyword>
<name>A0ABS2R8G2_9BACI</name>
<dbReference type="Proteomes" id="UP000823485">
    <property type="component" value="Unassembled WGS sequence"/>
</dbReference>
<proteinExistence type="predicted"/>
<dbReference type="EMBL" id="JAFBFH010000020">
    <property type="protein sequence ID" value="MBM7715941.1"/>
    <property type="molecule type" value="Genomic_DNA"/>
</dbReference>
<evidence type="ECO:0000313" key="4">
    <source>
        <dbReference type="Proteomes" id="UP000823485"/>
    </source>
</evidence>
<keyword evidence="1" id="KW-0472">Membrane</keyword>
<keyword evidence="1" id="KW-1133">Transmembrane helix</keyword>
<organism evidence="3 4">
    <name type="scientific">Siminovitchia thermophila</name>
    <dbReference type="NCBI Taxonomy" id="1245522"/>
    <lineage>
        <taxon>Bacteria</taxon>
        <taxon>Bacillati</taxon>
        <taxon>Bacillota</taxon>
        <taxon>Bacilli</taxon>
        <taxon>Bacillales</taxon>
        <taxon>Bacillaceae</taxon>
        <taxon>Siminovitchia</taxon>
    </lineage>
</organism>
<keyword evidence="1" id="KW-0812">Transmembrane</keyword>
<reference evidence="3 4" key="1">
    <citation type="submission" date="2021-01" db="EMBL/GenBank/DDBJ databases">
        <title>Genomic Encyclopedia of Type Strains, Phase IV (KMG-IV): sequencing the most valuable type-strain genomes for metagenomic binning, comparative biology and taxonomic classification.</title>
        <authorList>
            <person name="Goeker M."/>
        </authorList>
    </citation>
    <scope>NUCLEOTIDE SEQUENCE [LARGE SCALE GENOMIC DNA]</scope>
    <source>
        <strain evidence="3 4">DSM 105453</strain>
    </source>
</reference>